<reference evidence="10 11" key="1">
    <citation type="submission" date="2018-12" db="EMBL/GenBank/DDBJ databases">
        <authorList>
            <consortium name="Pathogen Informatics"/>
        </authorList>
    </citation>
    <scope>NUCLEOTIDE SEQUENCE [LARGE SCALE GENOMIC DNA]</scope>
    <source>
        <strain evidence="10 11">NCTC10207</strain>
    </source>
</reference>
<feature type="transmembrane region" description="Helical" evidence="8">
    <location>
        <begin position="259"/>
        <end position="280"/>
    </location>
</feature>
<feature type="transmembrane region" description="Helical" evidence="8">
    <location>
        <begin position="220"/>
        <end position="247"/>
    </location>
</feature>
<feature type="transmembrane region" description="Helical" evidence="8">
    <location>
        <begin position="375"/>
        <end position="400"/>
    </location>
</feature>
<feature type="transmembrane region" description="Helical" evidence="8">
    <location>
        <begin position="148"/>
        <end position="172"/>
    </location>
</feature>
<feature type="transmembrane region" description="Helical" evidence="8">
    <location>
        <begin position="20"/>
        <end position="39"/>
    </location>
</feature>
<keyword evidence="4" id="KW-1003">Cell membrane</keyword>
<comment type="similarity">
    <text evidence="2">Belongs to the major facilitator superfamily.</text>
</comment>
<sequence length="404" mass="41814">MDPKKSGIHTVVQVPSSRKYPATGMTVAVLVTTALLVLTQLYSSIPLLPAVSETFHTDATYVLSVSFSFAYAIGFLIWGPISDHYGRVKVVCIALLVLIFTTAGCAFATSAGLLTVLRACQGLAAAGFAPVALAYMTEAVPPEHRARAIGAISTAFLAAGILGQVVASAIVLSVGWQWFFGICSLLLMGAFALTLLTMSEQPHSTPRASLRTQFATLGVLFIKPAFLLLGLAHLTLLLSFVALYTGLGRHLNTLGVSESAIILVRLAAFPSMFVSLAAGALARKYGVLRVAQIGFGISLAGLLSEFLSTNVLVGIILTSLVYVAGVALAIPSMITLYGGAAAPHRASGMAINGFVLFVGASAGPLIGALPVSFSILTLLLTGLMVVASCALLAISSLALFKQAA</sequence>
<keyword evidence="6 8" id="KW-1133">Transmembrane helix</keyword>
<evidence type="ECO:0000256" key="3">
    <source>
        <dbReference type="ARBA" id="ARBA00022448"/>
    </source>
</evidence>
<evidence type="ECO:0000259" key="9">
    <source>
        <dbReference type="PROSITE" id="PS50850"/>
    </source>
</evidence>
<evidence type="ECO:0000256" key="4">
    <source>
        <dbReference type="ARBA" id="ARBA00022475"/>
    </source>
</evidence>
<dbReference type="EMBL" id="LR134479">
    <property type="protein sequence ID" value="VEI22424.1"/>
    <property type="molecule type" value="Genomic_DNA"/>
</dbReference>
<feature type="transmembrane region" description="Helical" evidence="8">
    <location>
        <begin position="90"/>
        <end position="110"/>
    </location>
</feature>
<dbReference type="PROSITE" id="PS50850">
    <property type="entry name" value="MFS"/>
    <property type="match status" value="1"/>
</dbReference>
<dbReference type="Pfam" id="PF07690">
    <property type="entry name" value="MFS_1"/>
    <property type="match status" value="1"/>
</dbReference>
<evidence type="ECO:0000256" key="2">
    <source>
        <dbReference type="ARBA" id="ARBA00008335"/>
    </source>
</evidence>
<name>A0A7Z9A211_9MICC</name>
<evidence type="ECO:0000256" key="8">
    <source>
        <dbReference type="SAM" id="Phobius"/>
    </source>
</evidence>
<dbReference type="RefSeq" id="WP_051344406.1">
    <property type="nucleotide sequence ID" value="NZ_CAUOLR010000001.1"/>
</dbReference>
<keyword evidence="5 8" id="KW-0812">Transmembrane</keyword>
<feature type="transmembrane region" description="Helical" evidence="8">
    <location>
        <begin position="287"/>
        <end position="307"/>
    </location>
</feature>
<feature type="transmembrane region" description="Helical" evidence="8">
    <location>
        <begin position="349"/>
        <end position="369"/>
    </location>
</feature>
<feature type="transmembrane region" description="Helical" evidence="8">
    <location>
        <begin position="313"/>
        <end position="337"/>
    </location>
</feature>
<dbReference type="SUPFAM" id="SSF103473">
    <property type="entry name" value="MFS general substrate transporter"/>
    <property type="match status" value="1"/>
</dbReference>
<gene>
    <name evidence="10" type="primary">ynfM</name>
    <name evidence="10" type="ORF">NCTC10207_00500</name>
</gene>
<feature type="transmembrane region" description="Helical" evidence="8">
    <location>
        <begin position="116"/>
        <end position="136"/>
    </location>
</feature>
<evidence type="ECO:0000256" key="7">
    <source>
        <dbReference type="ARBA" id="ARBA00023136"/>
    </source>
</evidence>
<organism evidence="10 11">
    <name type="scientific">Rothia aeria</name>
    <dbReference type="NCBI Taxonomy" id="172042"/>
    <lineage>
        <taxon>Bacteria</taxon>
        <taxon>Bacillati</taxon>
        <taxon>Actinomycetota</taxon>
        <taxon>Actinomycetes</taxon>
        <taxon>Micrococcales</taxon>
        <taxon>Micrococcaceae</taxon>
        <taxon>Rothia</taxon>
    </lineage>
</organism>
<protein>
    <submittedName>
        <fullName evidence="10">Inner membrane transport protein ynfM</fullName>
    </submittedName>
</protein>
<dbReference type="InterPro" id="IPR036259">
    <property type="entry name" value="MFS_trans_sf"/>
</dbReference>
<dbReference type="GO" id="GO:0022857">
    <property type="term" value="F:transmembrane transporter activity"/>
    <property type="evidence" value="ECO:0007669"/>
    <property type="project" value="InterPro"/>
</dbReference>
<dbReference type="InterPro" id="IPR011701">
    <property type="entry name" value="MFS"/>
</dbReference>
<dbReference type="Proteomes" id="UP000282386">
    <property type="component" value="Chromosome"/>
</dbReference>
<evidence type="ECO:0000256" key="1">
    <source>
        <dbReference type="ARBA" id="ARBA00004651"/>
    </source>
</evidence>
<comment type="subcellular location">
    <subcellularLocation>
        <location evidence="1">Cell membrane</location>
        <topology evidence="1">Multi-pass membrane protein</topology>
    </subcellularLocation>
</comment>
<evidence type="ECO:0000256" key="6">
    <source>
        <dbReference type="ARBA" id="ARBA00022989"/>
    </source>
</evidence>
<feature type="transmembrane region" description="Helical" evidence="8">
    <location>
        <begin position="59"/>
        <end position="78"/>
    </location>
</feature>
<feature type="transmembrane region" description="Helical" evidence="8">
    <location>
        <begin position="178"/>
        <end position="199"/>
    </location>
</feature>
<evidence type="ECO:0000313" key="11">
    <source>
        <dbReference type="Proteomes" id="UP000282386"/>
    </source>
</evidence>
<dbReference type="AlphaFoldDB" id="A0A7Z9A211"/>
<dbReference type="PANTHER" id="PTHR43271">
    <property type="entry name" value="BLL2771 PROTEIN"/>
    <property type="match status" value="1"/>
</dbReference>
<dbReference type="PANTHER" id="PTHR43271:SF2">
    <property type="entry name" value="BLL2771 PROTEIN"/>
    <property type="match status" value="1"/>
</dbReference>
<accession>A0A7Z9A211</accession>
<dbReference type="Gene3D" id="1.20.1250.20">
    <property type="entry name" value="MFS general substrate transporter like domains"/>
    <property type="match status" value="1"/>
</dbReference>
<evidence type="ECO:0000256" key="5">
    <source>
        <dbReference type="ARBA" id="ARBA00022692"/>
    </source>
</evidence>
<keyword evidence="3" id="KW-0813">Transport</keyword>
<feature type="domain" description="Major facilitator superfamily (MFS) profile" evidence="9">
    <location>
        <begin position="26"/>
        <end position="404"/>
    </location>
</feature>
<dbReference type="GO" id="GO:0005886">
    <property type="term" value="C:plasma membrane"/>
    <property type="evidence" value="ECO:0007669"/>
    <property type="project" value="UniProtKB-SubCell"/>
</dbReference>
<keyword evidence="7 8" id="KW-0472">Membrane</keyword>
<evidence type="ECO:0000313" key="10">
    <source>
        <dbReference type="EMBL" id="VEI22424.1"/>
    </source>
</evidence>
<proteinExistence type="inferred from homology"/>
<dbReference type="InterPro" id="IPR020846">
    <property type="entry name" value="MFS_dom"/>
</dbReference>